<dbReference type="RefSeq" id="WP_131610516.1">
    <property type="nucleotide sequence ID" value="NZ_SJSM01000012.1"/>
</dbReference>
<name>A0A4R0N3T1_9SPHI</name>
<proteinExistence type="predicted"/>
<evidence type="ECO:0000313" key="3">
    <source>
        <dbReference type="Proteomes" id="UP000291117"/>
    </source>
</evidence>
<protein>
    <submittedName>
        <fullName evidence="2">YtxH domain-containing protein</fullName>
    </submittedName>
</protein>
<evidence type="ECO:0000313" key="2">
    <source>
        <dbReference type="EMBL" id="TCC93142.1"/>
    </source>
</evidence>
<feature type="region of interest" description="Disordered" evidence="1">
    <location>
        <begin position="60"/>
        <end position="93"/>
    </location>
</feature>
<sequence length="93" mass="10622">MKYKELKKTTLMVLFAGLATVAALGVLFATKNGLKLRNKMRFAAENRGDDYTDEHGLFQHHQQVHQEKRPKSDIKDLIQQSHNSATHTEQGFI</sequence>
<feature type="compositionally biased region" description="Basic and acidic residues" evidence="1">
    <location>
        <begin position="64"/>
        <end position="76"/>
    </location>
</feature>
<comment type="caution">
    <text evidence="2">The sequence shown here is derived from an EMBL/GenBank/DDBJ whole genome shotgun (WGS) entry which is preliminary data.</text>
</comment>
<feature type="compositionally biased region" description="Polar residues" evidence="1">
    <location>
        <begin position="78"/>
        <end position="93"/>
    </location>
</feature>
<dbReference type="EMBL" id="SJSM01000012">
    <property type="protein sequence ID" value="TCC93142.1"/>
    <property type="molecule type" value="Genomic_DNA"/>
</dbReference>
<gene>
    <name evidence="2" type="ORF">EZ444_17945</name>
</gene>
<dbReference type="Proteomes" id="UP000291117">
    <property type="component" value="Unassembled WGS sequence"/>
</dbReference>
<dbReference type="AlphaFoldDB" id="A0A4R0N3T1"/>
<reference evidence="2 3" key="1">
    <citation type="submission" date="2019-02" db="EMBL/GenBank/DDBJ databases">
        <title>Pedobacter sp. RP-3-8 sp. nov., isolated from Arctic soil.</title>
        <authorList>
            <person name="Dahal R.H."/>
        </authorList>
    </citation>
    <scope>NUCLEOTIDE SEQUENCE [LARGE SCALE GENOMIC DNA]</scope>
    <source>
        <strain evidence="2 3">RP-3-8</strain>
    </source>
</reference>
<evidence type="ECO:0000256" key="1">
    <source>
        <dbReference type="SAM" id="MobiDB-lite"/>
    </source>
</evidence>
<organism evidence="2 3">
    <name type="scientific">Pedobacter hiemivivus</name>
    <dbReference type="NCBI Taxonomy" id="2530454"/>
    <lineage>
        <taxon>Bacteria</taxon>
        <taxon>Pseudomonadati</taxon>
        <taxon>Bacteroidota</taxon>
        <taxon>Sphingobacteriia</taxon>
        <taxon>Sphingobacteriales</taxon>
        <taxon>Sphingobacteriaceae</taxon>
        <taxon>Pedobacter</taxon>
    </lineage>
</organism>
<accession>A0A4R0N3T1</accession>
<keyword evidence="3" id="KW-1185">Reference proteome</keyword>